<dbReference type="Pfam" id="PF17767">
    <property type="entry name" value="NAPRTase_N"/>
    <property type="match status" value="1"/>
</dbReference>
<feature type="non-terminal residue" evidence="11">
    <location>
        <position position="271"/>
    </location>
</feature>
<comment type="caution">
    <text evidence="11">The sequence shown here is derived from an EMBL/GenBank/DDBJ whole genome shotgun (WGS) entry which is preliminary data.</text>
</comment>
<accession>A0A0F9DFM2</accession>
<sequence>MKHQSALLTDLYELTMIQGYLHYDYNPKVVFDMFFRRQPFNGGFTIFAGLEDLLKGLKTLSFSRSDLEYLAGLKIFSRAFLDYLVDFHFKGDIYSVDEGLPVFPDEPLIRVHASLIEAQLIESYLLNVINFQTLIATKTARIYLASGKGTILEFGLRRAQGLDGAVSASRAAFIGGAAATSNTLAGKIFGIPVKGTMAHSWVMSFENELEAFEKYAEVYPDECILLIDTYDTLGSGLVNAIKVGRRLLKEGHHNFGIRLDSGDLEYLSKKV</sequence>
<dbReference type="GO" id="GO:0034355">
    <property type="term" value="P:NAD+ biosynthetic process via the salvage pathway"/>
    <property type="evidence" value="ECO:0007669"/>
    <property type="project" value="TreeGrafter"/>
</dbReference>
<dbReference type="PANTHER" id="PTHR11098:SF1">
    <property type="entry name" value="NICOTINATE PHOSPHORIBOSYLTRANSFERASE"/>
    <property type="match status" value="1"/>
</dbReference>
<evidence type="ECO:0000313" key="11">
    <source>
        <dbReference type="EMBL" id="KKL10808.1"/>
    </source>
</evidence>
<dbReference type="GO" id="GO:0005829">
    <property type="term" value="C:cytosol"/>
    <property type="evidence" value="ECO:0007669"/>
    <property type="project" value="TreeGrafter"/>
</dbReference>
<dbReference type="CDD" id="cd01570">
    <property type="entry name" value="NAPRTase_A"/>
    <property type="match status" value="1"/>
</dbReference>
<protein>
    <recommendedName>
        <fullName evidence="3">nicotinate phosphoribosyltransferase</fullName>
        <ecNumber evidence="3">6.3.4.21</ecNumber>
    </recommendedName>
</protein>
<comment type="similarity">
    <text evidence="2">Belongs to the NAPRTase family.</text>
</comment>
<feature type="domain" description="Nicotinate phosphoribosyltransferase N-terminal" evidence="10">
    <location>
        <begin position="7"/>
        <end position="130"/>
    </location>
</feature>
<evidence type="ECO:0000256" key="1">
    <source>
        <dbReference type="ARBA" id="ARBA00004952"/>
    </source>
</evidence>
<dbReference type="InterPro" id="IPR006405">
    <property type="entry name" value="Nic_PRibTrfase_pncB"/>
</dbReference>
<comment type="pathway">
    <text evidence="1">Cofactor biosynthesis; NAD(+) biosynthesis; nicotinate D-ribonucleotide from nicotinate: step 1/1.</text>
</comment>
<dbReference type="SUPFAM" id="SSF51690">
    <property type="entry name" value="Nicotinate/Quinolinate PRTase C-terminal domain-like"/>
    <property type="match status" value="1"/>
</dbReference>
<dbReference type="NCBIfam" id="TIGR01513">
    <property type="entry name" value="NAPRTase_put"/>
    <property type="match status" value="1"/>
</dbReference>
<dbReference type="InterPro" id="IPR036068">
    <property type="entry name" value="Nicotinate_pribotase-like_C"/>
</dbReference>
<dbReference type="InterPro" id="IPR040727">
    <property type="entry name" value="NAPRTase_N"/>
</dbReference>
<evidence type="ECO:0000256" key="6">
    <source>
        <dbReference type="ARBA" id="ARBA00022642"/>
    </source>
</evidence>
<gene>
    <name evidence="11" type="ORF">LCGC14_2552110</name>
</gene>
<evidence type="ECO:0000256" key="3">
    <source>
        <dbReference type="ARBA" id="ARBA00013236"/>
    </source>
</evidence>
<evidence type="ECO:0000256" key="2">
    <source>
        <dbReference type="ARBA" id="ARBA00010897"/>
    </source>
</evidence>
<dbReference type="PANTHER" id="PTHR11098">
    <property type="entry name" value="NICOTINATE PHOSPHORIBOSYLTRANSFERASE"/>
    <property type="match status" value="1"/>
</dbReference>
<evidence type="ECO:0000256" key="4">
    <source>
        <dbReference type="ARBA" id="ARBA00022553"/>
    </source>
</evidence>
<dbReference type="EMBL" id="LAZR01041911">
    <property type="protein sequence ID" value="KKL10808.1"/>
    <property type="molecule type" value="Genomic_DNA"/>
</dbReference>
<dbReference type="InterPro" id="IPR041525">
    <property type="entry name" value="N/Namide_PRibTrfase"/>
</dbReference>
<dbReference type="InterPro" id="IPR013785">
    <property type="entry name" value="Aldolase_TIM"/>
</dbReference>
<dbReference type="Gene3D" id="3.20.140.10">
    <property type="entry name" value="nicotinate phosphoribosyltransferase"/>
    <property type="match status" value="1"/>
</dbReference>
<dbReference type="AlphaFoldDB" id="A0A0F9DFM2"/>
<evidence type="ECO:0000256" key="8">
    <source>
        <dbReference type="ARBA" id="ARBA00048668"/>
    </source>
</evidence>
<keyword evidence="6" id="KW-0662">Pyridine nucleotide biosynthesis</keyword>
<dbReference type="SUPFAM" id="SSF54675">
    <property type="entry name" value="Nicotinate/Quinolinate PRTase N-terminal domain-like"/>
    <property type="match status" value="1"/>
</dbReference>
<dbReference type="InterPro" id="IPR007229">
    <property type="entry name" value="Nic_PRibTrfase-Fam"/>
</dbReference>
<keyword evidence="5" id="KW-0436">Ligase</keyword>
<dbReference type="UniPathway" id="UPA00253">
    <property type="reaction ID" value="UER00457"/>
</dbReference>
<dbReference type="EC" id="6.3.4.21" evidence="3"/>
<evidence type="ECO:0000256" key="7">
    <source>
        <dbReference type="ARBA" id="ARBA00022679"/>
    </source>
</evidence>
<evidence type="ECO:0000259" key="9">
    <source>
        <dbReference type="Pfam" id="PF04095"/>
    </source>
</evidence>
<comment type="catalytic activity">
    <reaction evidence="8">
        <text>5-phospho-alpha-D-ribose 1-diphosphate + nicotinate + ATP + H2O = nicotinate beta-D-ribonucleotide + ADP + phosphate + diphosphate</text>
        <dbReference type="Rhea" id="RHEA:36163"/>
        <dbReference type="ChEBI" id="CHEBI:15377"/>
        <dbReference type="ChEBI" id="CHEBI:30616"/>
        <dbReference type="ChEBI" id="CHEBI:32544"/>
        <dbReference type="ChEBI" id="CHEBI:33019"/>
        <dbReference type="ChEBI" id="CHEBI:43474"/>
        <dbReference type="ChEBI" id="CHEBI:57502"/>
        <dbReference type="ChEBI" id="CHEBI:58017"/>
        <dbReference type="ChEBI" id="CHEBI:456216"/>
        <dbReference type="EC" id="6.3.4.21"/>
    </reaction>
</comment>
<dbReference type="GO" id="GO:0004516">
    <property type="term" value="F:nicotinate phosphoribosyltransferase activity"/>
    <property type="evidence" value="ECO:0007669"/>
    <property type="project" value="UniProtKB-EC"/>
</dbReference>
<keyword evidence="7" id="KW-0808">Transferase</keyword>
<dbReference type="Pfam" id="PF04095">
    <property type="entry name" value="NAPRTase"/>
    <property type="match status" value="1"/>
</dbReference>
<dbReference type="NCBIfam" id="NF009131">
    <property type="entry name" value="PRK12484.1"/>
    <property type="match status" value="1"/>
</dbReference>
<dbReference type="Gene3D" id="3.20.20.70">
    <property type="entry name" value="Aldolase class I"/>
    <property type="match status" value="1"/>
</dbReference>
<evidence type="ECO:0000256" key="5">
    <source>
        <dbReference type="ARBA" id="ARBA00022598"/>
    </source>
</evidence>
<keyword evidence="4" id="KW-0597">Phosphoprotein</keyword>
<feature type="domain" description="Nicotinate/nicotinamide phosphoribosyltransferase" evidence="9">
    <location>
        <begin position="152"/>
        <end position="267"/>
    </location>
</feature>
<name>A0A0F9DFM2_9ZZZZ</name>
<dbReference type="GO" id="GO:0016740">
    <property type="term" value="F:transferase activity"/>
    <property type="evidence" value="ECO:0007669"/>
    <property type="project" value="UniProtKB-KW"/>
</dbReference>
<evidence type="ECO:0000259" key="10">
    <source>
        <dbReference type="Pfam" id="PF17767"/>
    </source>
</evidence>
<organism evidence="11">
    <name type="scientific">marine sediment metagenome</name>
    <dbReference type="NCBI Taxonomy" id="412755"/>
    <lineage>
        <taxon>unclassified sequences</taxon>
        <taxon>metagenomes</taxon>
        <taxon>ecological metagenomes</taxon>
    </lineage>
</organism>
<reference evidence="11" key="1">
    <citation type="journal article" date="2015" name="Nature">
        <title>Complex archaea that bridge the gap between prokaryotes and eukaryotes.</title>
        <authorList>
            <person name="Spang A."/>
            <person name="Saw J.H."/>
            <person name="Jorgensen S.L."/>
            <person name="Zaremba-Niedzwiedzka K."/>
            <person name="Martijn J."/>
            <person name="Lind A.E."/>
            <person name="van Eijk R."/>
            <person name="Schleper C."/>
            <person name="Guy L."/>
            <person name="Ettema T.J."/>
        </authorList>
    </citation>
    <scope>NUCLEOTIDE SEQUENCE</scope>
</reference>
<proteinExistence type="inferred from homology"/>